<keyword evidence="2" id="KW-1185">Reference proteome</keyword>
<feature type="non-terminal residue" evidence="1">
    <location>
        <position position="1"/>
    </location>
</feature>
<dbReference type="OrthoDB" id="3684274at2759"/>
<sequence length="56" mass="6305">ILNNAINNNIALKALGAYYSFALQDQRLRCSPYSLNLVGQTIIFRTNKDAFNNNTL</sequence>
<gene>
    <name evidence="1" type="ORF">BU23DRAFT_490021</name>
</gene>
<dbReference type="EMBL" id="ML976765">
    <property type="protein sequence ID" value="KAF1965288.1"/>
    <property type="molecule type" value="Genomic_DNA"/>
</dbReference>
<reference evidence="1" key="1">
    <citation type="journal article" date="2020" name="Stud. Mycol.">
        <title>101 Dothideomycetes genomes: a test case for predicting lifestyles and emergence of pathogens.</title>
        <authorList>
            <person name="Haridas S."/>
            <person name="Albert R."/>
            <person name="Binder M."/>
            <person name="Bloem J."/>
            <person name="Labutti K."/>
            <person name="Salamov A."/>
            <person name="Andreopoulos B."/>
            <person name="Baker S."/>
            <person name="Barry K."/>
            <person name="Bills G."/>
            <person name="Bluhm B."/>
            <person name="Cannon C."/>
            <person name="Castanera R."/>
            <person name="Culley D."/>
            <person name="Daum C."/>
            <person name="Ezra D."/>
            <person name="Gonzalez J."/>
            <person name="Henrissat B."/>
            <person name="Kuo A."/>
            <person name="Liang C."/>
            <person name="Lipzen A."/>
            <person name="Lutzoni F."/>
            <person name="Magnuson J."/>
            <person name="Mondo S."/>
            <person name="Nolan M."/>
            <person name="Ohm R."/>
            <person name="Pangilinan J."/>
            <person name="Park H.-J."/>
            <person name="Ramirez L."/>
            <person name="Alfaro M."/>
            <person name="Sun H."/>
            <person name="Tritt A."/>
            <person name="Yoshinaga Y."/>
            <person name="Zwiers L.-H."/>
            <person name="Turgeon B."/>
            <person name="Goodwin S."/>
            <person name="Spatafora J."/>
            <person name="Crous P."/>
            <person name="Grigoriev I."/>
        </authorList>
    </citation>
    <scope>NUCLEOTIDE SEQUENCE</scope>
    <source>
        <strain evidence="1">CBS 107.79</strain>
    </source>
</reference>
<evidence type="ECO:0000313" key="1">
    <source>
        <dbReference type="EMBL" id="KAF1965288.1"/>
    </source>
</evidence>
<dbReference type="Proteomes" id="UP000800036">
    <property type="component" value="Unassembled WGS sequence"/>
</dbReference>
<protein>
    <submittedName>
        <fullName evidence="1">Uncharacterized protein</fullName>
    </submittedName>
</protein>
<name>A0A6A5UKM8_9PLEO</name>
<evidence type="ECO:0000313" key="2">
    <source>
        <dbReference type="Proteomes" id="UP000800036"/>
    </source>
</evidence>
<proteinExistence type="predicted"/>
<dbReference type="AlphaFoldDB" id="A0A6A5UKM8"/>
<organism evidence="1 2">
    <name type="scientific">Bimuria novae-zelandiae CBS 107.79</name>
    <dbReference type="NCBI Taxonomy" id="1447943"/>
    <lineage>
        <taxon>Eukaryota</taxon>
        <taxon>Fungi</taxon>
        <taxon>Dikarya</taxon>
        <taxon>Ascomycota</taxon>
        <taxon>Pezizomycotina</taxon>
        <taxon>Dothideomycetes</taxon>
        <taxon>Pleosporomycetidae</taxon>
        <taxon>Pleosporales</taxon>
        <taxon>Massarineae</taxon>
        <taxon>Didymosphaeriaceae</taxon>
        <taxon>Bimuria</taxon>
    </lineage>
</organism>
<accession>A0A6A5UKM8</accession>